<keyword evidence="4" id="KW-1185">Reference proteome</keyword>
<keyword evidence="3" id="KW-1133">Transmembrane helix</keyword>
<keyword evidence="3" id="KW-0472">Membrane</keyword>
<feature type="region of interest" description="Disordered" evidence="2">
    <location>
        <begin position="133"/>
        <end position="171"/>
    </location>
</feature>
<accession>A0A7E6F675</accession>
<gene>
    <name evidence="5" type="primary">LOC115217548</name>
</gene>
<proteinExistence type="predicted"/>
<evidence type="ECO:0000256" key="1">
    <source>
        <dbReference type="SAM" id="Coils"/>
    </source>
</evidence>
<feature type="transmembrane region" description="Helical" evidence="3">
    <location>
        <begin position="21"/>
        <end position="41"/>
    </location>
</feature>
<evidence type="ECO:0000256" key="2">
    <source>
        <dbReference type="SAM" id="MobiDB-lite"/>
    </source>
</evidence>
<dbReference type="AlphaFoldDB" id="A0A7E6F675"/>
<evidence type="ECO:0000313" key="5">
    <source>
        <dbReference type="RefSeq" id="XP_036363286.1"/>
    </source>
</evidence>
<keyword evidence="3" id="KW-0812">Transmembrane</keyword>
<organism evidence="4 5">
    <name type="scientific">Octopus sinensis</name>
    <name type="common">East Asian common octopus</name>
    <dbReference type="NCBI Taxonomy" id="2607531"/>
    <lineage>
        <taxon>Eukaryota</taxon>
        <taxon>Metazoa</taxon>
        <taxon>Spiralia</taxon>
        <taxon>Lophotrochozoa</taxon>
        <taxon>Mollusca</taxon>
        <taxon>Cephalopoda</taxon>
        <taxon>Coleoidea</taxon>
        <taxon>Octopodiformes</taxon>
        <taxon>Octopoda</taxon>
        <taxon>Incirrata</taxon>
        <taxon>Octopodidae</taxon>
        <taxon>Octopus</taxon>
    </lineage>
</organism>
<feature type="transmembrane region" description="Helical" evidence="3">
    <location>
        <begin position="208"/>
        <end position="230"/>
    </location>
</feature>
<dbReference type="Proteomes" id="UP000515154">
    <property type="component" value="Linkage group LG11"/>
</dbReference>
<evidence type="ECO:0000256" key="3">
    <source>
        <dbReference type="SAM" id="Phobius"/>
    </source>
</evidence>
<sequence length="404" mass="46383">MVGLRTRLFMITLKPGTFHHSLVYIPTITLNSFIPIRYTHFYILNKLLVTYLGYIILFTCNTPNYFPRMHNFTYMGTYCNQSWVHTGRIGDLENSGSGEFPMQIPRSCSPRPFHYDYADYPSHQYEEVPIQTPSYSRDDSQLGRPTFNSSSDIPNEEENQSQSHSESSRKRVNPLYEAVCKTGLNQNDNQFKLPPNESIYKQFHCLRVAFTLVVAVVLLSLIAITTVILLNEPKENGNLLKEFQELKNKHMLLERKLEEIIQNQNNSDIAMRSLDNVIANKNEDIQDLFSYLNSSLLDFQTQLHNISKMTGPQGPPGVGDLSKCIYESRHNSGGQDVTSTIWAPLQNKLKNYIVMSATCSVYHGLSTQLREQNNQYQCKCYGHYPSGSMDKVCYIHLWLCPKKS</sequence>
<reference evidence="5" key="1">
    <citation type="submission" date="2025-08" db="UniProtKB">
        <authorList>
            <consortium name="RefSeq"/>
        </authorList>
    </citation>
    <scope>IDENTIFICATION</scope>
</reference>
<evidence type="ECO:0000313" key="4">
    <source>
        <dbReference type="Proteomes" id="UP000515154"/>
    </source>
</evidence>
<feature type="coiled-coil region" evidence="1">
    <location>
        <begin position="236"/>
        <end position="263"/>
    </location>
</feature>
<dbReference type="RefSeq" id="XP_036363286.1">
    <property type="nucleotide sequence ID" value="XM_036507393.1"/>
</dbReference>
<feature type="transmembrane region" description="Helical" evidence="3">
    <location>
        <begin position="47"/>
        <end position="66"/>
    </location>
</feature>
<name>A0A7E6F675_9MOLL</name>
<protein>
    <submittedName>
        <fullName evidence="5">Uncharacterized protein LOC115217548 isoform X1</fullName>
    </submittedName>
</protein>
<keyword evidence="1" id="KW-0175">Coiled coil</keyword>